<evidence type="ECO:0000256" key="10">
    <source>
        <dbReference type="RuleBase" id="RU000688"/>
    </source>
</evidence>
<proteinExistence type="inferred from homology"/>
<evidence type="ECO:0000256" key="5">
    <source>
        <dbReference type="ARBA" id="ARBA00022989"/>
    </source>
</evidence>
<dbReference type="AlphaFoldDB" id="A0A8J9ZI84"/>
<feature type="domain" description="G-protein coupled receptors family 1 profile" evidence="13">
    <location>
        <begin position="51"/>
        <end position="327"/>
    </location>
</feature>
<evidence type="ECO:0000256" key="12">
    <source>
        <dbReference type="SAM" id="Phobius"/>
    </source>
</evidence>
<feature type="transmembrane region" description="Helical" evidence="12">
    <location>
        <begin position="38"/>
        <end position="60"/>
    </location>
</feature>
<evidence type="ECO:0000256" key="8">
    <source>
        <dbReference type="ARBA" id="ARBA00023170"/>
    </source>
</evidence>
<name>A0A8J9ZI84_BRALA</name>
<comment type="subcellular location">
    <subcellularLocation>
        <location evidence="1">Cell membrane</location>
        <topology evidence="1">Multi-pass membrane protein</topology>
    </subcellularLocation>
</comment>
<evidence type="ECO:0000256" key="4">
    <source>
        <dbReference type="ARBA" id="ARBA00022692"/>
    </source>
</evidence>
<protein>
    <submittedName>
        <fullName evidence="14">TACR2 protein</fullName>
    </submittedName>
</protein>
<keyword evidence="4 10" id="KW-0812">Transmembrane</keyword>
<feature type="transmembrane region" description="Helical" evidence="12">
    <location>
        <begin position="109"/>
        <end position="131"/>
    </location>
</feature>
<evidence type="ECO:0000259" key="13">
    <source>
        <dbReference type="PROSITE" id="PS50262"/>
    </source>
</evidence>
<dbReference type="PRINTS" id="PR00237">
    <property type="entry name" value="GPCRRHODOPSN"/>
</dbReference>
<evidence type="ECO:0000256" key="6">
    <source>
        <dbReference type="ARBA" id="ARBA00023040"/>
    </source>
</evidence>
<comment type="similarity">
    <text evidence="2 10">Belongs to the G-protein coupled receptor 1 family.</text>
</comment>
<dbReference type="OrthoDB" id="5980076at2759"/>
<keyword evidence="7 12" id="KW-0472">Membrane</keyword>
<accession>A0A8J9ZI84</accession>
<organism evidence="14 15">
    <name type="scientific">Branchiostoma lanceolatum</name>
    <name type="common">Common lancelet</name>
    <name type="synonym">Amphioxus lanceolatum</name>
    <dbReference type="NCBI Taxonomy" id="7740"/>
    <lineage>
        <taxon>Eukaryota</taxon>
        <taxon>Metazoa</taxon>
        <taxon>Chordata</taxon>
        <taxon>Cephalochordata</taxon>
        <taxon>Leptocardii</taxon>
        <taxon>Amphioxiformes</taxon>
        <taxon>Branchiostomatidae</taxon>
        <taxon>Branchiostoma</taxon>
    </lineage>
</organism>
<feature type="transmembrane region" description="Helical" evidence="12">
    <location>
        <begin position="311"/>
        <end position="330"/>
    </location>
</feature>
<evidence type="ECO:0000256" key="9">
    <source>
        <dbReference type="ARBA" id="ARBA00023224"/>
    </source>
</evidence>
<dbReference type="Pfam" id="PF00001">
    <property type="entry name" value="7tm_1"/>
    <property type="match status" value="1"/>
</dbReference>
<keyword evidence="6 10" id="KW-0297">G-protein coupled receptor</keyword>
<feature type="region of interest" description="Disordered" evidence="11">
    <location>
        <begin position="235"/>
        <end position="255"/>
    </location>
</feature>
<dbReference type="CDD" id="cd00637">
    <property type="entry name" value="7tm_classA_rhodopsin-like"/>
    <property type="match status" value="1"/>
</dbReference>
<evidence type="ECO:0000256" key="3">
    <source>
        <dbReference type="ARBA" id="ARBA00022475"/>
    </source>
</evidence>
<dbReference type="PRINTS" id="PR01012">
    <property type="entry name" value="NRPEPTIDEYR"/>
</dbReference>
<keyword evidence="5 12" id="KW-1133">Transmembrane helix</keyword>
<feature type="transmembrane region" description="Helical" evidence="12">
    <location>
        <begin position="274"/>
        <end position="291"/>
    </location>
</feature>
<evidence type="ECO:0000313" key="15">
    <source>
        <dbReference type="Proteomes" id="UP000838412"/>
    </source>
</evidence>
<dbReference type="PANTHER" id="PTHR22752">
    <property type="entry name" value="G PROTEIN-COUPLED RECEPTOR"/>
    <property type="match status" value="1"/>
</dbReference>
<dbReference type="EMBL" id="OV696687">
    <property type="protein sequence ID" value="CAH1254103.1"/>
    <property type="molecule type" value="Genomic_DNA"/>
</dbReference>
<keyword evidence="8 10" id="KW-0675">Receptor</keyword>
<feature type="transmembrane region" description="Helical" evidence="12">
    <location>
        <begin position="72"/>
        <end position="97"/>
    </location>
</feature>
<feature type="transmembrane region" description="Helical" evidence="12">
    <location>
        <begin position="152"/>
        <end position="176"/>
    </location>
</feature>
<dbReference type="PROSITE" id="PS50262">
    <property type="entry name" value="G_PROTEIN_RECEP_F1_2"/>
    <property type="match status" value="1"/>
</dbReference>
<keyword evidence="9 10" id="KW-0807">Transducer</keyword>
<dbReference type="InterPro" id="IPR000276">
    <property type="entry name" value="GPCR_Rhodpsn"/>
</dbReference>
<dbReference type="GO" id="GO:0004983">
    <property type="term" value="F:neuropeptide Y receptor activity"/>
    <property type="evidence" value="ECO:0007669"/>
    <property type="project" value="InterPro"/>
</dbReference>
<evidence type="ECO:0000256" key="2">
    <source>
        <dbReference type="ARBA" id="ARBA00010663"/>
    </source>
</evidence>
<dbReference type="PROSITE" id="PS00237">
    <property type="entry name" value="G_PROTEIN_RECEP_F1_1"/>
    <property type="match status" value="1"/>
</dbReference>
<evidence type="ECO:0000313" key="14">
    <source>
        <dbReference type="EMBL" id="CAH1254103.1"/>
    </source>
</evidence>
<gene>
    <name evidence="14" type="primary">TACR2</name>
    <name evidence="14" type="ORF">BLAG_LOCUS13639</name>
</gene>
<dbReference type="SUPFAM" id="SSF81321">
    <property type="entry name" value="Family A G protein-coupled receptor-like"/>
    <property type="match status" value="1"/>
</dbReference>
<feature type="transmembrane region" description="Helical" evidence="12">
    <location>
        <begin position="196"/>
        <end position="219"/>
    </location>
</feature>
<feature type="compositionally biased region" description="Basic and acidic residues" evidence="11">
    <location>
        <begin position="553"/>
        <end position="571"/>
    </location>
</feature>
<evidence type="ECO:0000256" key="7">
    <source>
        <dbReference type="ARBA" id="ARBA00023136"/>
    </source>
</evidence>
<sequence>MTQEYGTVTVPIAMVGNRSAVTPQTGNGLSPAAIGLQATAYVILFIIGVILNTCVLLVVYKNRTMRNVTNMFIVSLSVVDLVTLLAVVPFVIAATVTDDWPFGGEFCQFAGFLAVSLRNVSIISVAGVAVDRYFVIVRPFAPKVTKSRAWKLIAFIWWTGFVSCVPPLFGFGMYTYSTGKHLCALHWAGGGSALAYSMYLVSVIFLGSLVVVIFSYYLILQTTREQMKKSTLNGLSPSAQHGRNGATSPLSQGKALRSPTLSSVVPVENRTTQTVILVIVAFLVTWTPYFLLNLYRGLAQDKTIASVGDFITTWLSFSCCVFNPILYGALNYRFRKSFQELCSNWTFSLSRVTEFLERMKGGQGSGRRDGSRYVPEQPEGGTLSRSYENTPVARRSQKTLAAGGSNGQAGARQDRGRRTPGVRTLERRPSLPTTRTESSLARGVYAQNGVPRPGSSLARNLPPRAGSALGRSVTPTGTPRIPPSLVRSRTPTNAHRLMYSLPRSTTPTAEMTAAGTGRATTATTPRLPPRPPPRTDHHPRPPSRNDPLPRPSSRNDHPQRPPTRNDPRPPSRNESPLQSPSGNDNPPPQLSRTVADVHLEAVF</sequence>
<evidence type="ECO:0000256" key="11">
    <source>
        <dbReference type="SAM" id="MobiDB-lite"/>
    </source>
</evidence>
<feature type="compositionally biased region" description="Polar residues" evidence="11">
    <location>
        <begin position="235"/>
        <end position="251"/>
    </location>
</feature>
<keyword evidence="3" id="KW-1003">Cell membrane</keyword>
<feature type="compositionally biased region" description="Low complexity" evidence="11">
    <location>
        <begin position="512"/>
        <end position="525"/>
    </location>
</feature>
<dbReference type="InterPro" id="IPR000611">
    <property type="entry name" value="NPY_rcpt"/>
</dbReference>
<dbReference type="FunFam" id="1.20.1070.10:FF:000531">
    <property type="entry name" value="G-protein coupled octopamine receptor, putative"/>
    <property type="match status" value="1"/>
</dbReference>
<dbReference type="GO" id="GO:0005886">
    <property type="term" value="C:plasma membrane"/>
    <property type="evidence" value="ECO:0007669"/>
    <property type="project" value="UniProtKB-SubCell"/>
</dbReference>
<reference evidence="14" key="1">
    <citation type="submission" date="2022-01" db="EMBL/GenBank/DDBJ databases">
        <authorList>
            <person name="Braso-Vives M."/>
        </authorList>
    </citation>
    <scope>NUCLEOTIDE SEQUENCE</scope>
</reference>
<dbReference type="SMART" id="SM01381">
    <property type="entry name" value="7TM_GPCR_Srsx"/>
    <property type="match status" value="1"/>
</dbReference>
<dbReference type="Gene3D" id="1.20.1070.10">
    <property type="entry name" value="Rhodopsin 7-helix transmembrane proteins"/>
    <property type="match status" value="1"/>
</dbReference>
<feature type="region of interest" description="Disordered" evidence="11">
    <location>
        <begin position="360"/>
        <end position="603"/>
    </location>
</feature>
<feature type="compositionally biased region" description="Basic and acidic residues" evidence="11">
    <location>
        <begin position="360"/>
        <end position="371"/>
    </location>
</feature>
<dbReference type="Proteomes" id="UP000838412">
    <property type="component" value="Chromosome 2"/>
</dbReference>
<feature type="compositionally biased region" description="Polar residues" evidence="11">
    <location>
        <begin position="572"/>
        <end position="584"/>
    </location>
</feature>
<keyword evidence="15" id="KW-1185">Reference proteome</keyword>
<evidence type="ECO:0000256" key="1">
    <source>
        <dbReference type="ARBA" id="ARBA00004651"/>
    </source>
</evidence>
<dbReference type="InterPro" id="IPR017452">
    <property type="entry name" value="GPCR_Rhodpsn_7TM"/>
</dbReference>